<feature type="region of interest" description="Disordered" evidence="1">
    <location>
        <begin position="192"/>
        <end position="217"/>
    </location>
</feature>
<sequence length="217" mass="24325">MADIGPLLQLKQEVSAFYQSLANMRHNVRAASGGQDRKPKLPHYQNNASLTWPAVFNPSVQELRIHLQAHVLTMEKLLGSNPDLVSAYHLCDKHLQTIMEAFEAEKANQQQQAQHAANDPTVTADQSRLFRSGQDVDLHGRPLPTGLRPPVRARSPSVEEMESPAKKAKTQSRLLAVGTEIMQERMYSRASHGLPGPWQAEEPPSHRHHLFPGERFL</sequence>
<feature type="compositionally biased region" description="Low complexity" evidence="1">
    <location>
        <begin position="107"/>
        <end position="117"/>
    </location>
</feature>
<proteinExistence type="predicted"/>
<dbReference type="AlphaFoldDB" id="A0AA39QXH9"/>
<accession>A0AA39QXH9</accession>
<comment type="caution">
    <text evidence="2">The sequence shown here is derived from an EMBL/GenBank/DDBJ whole genome shotgun (WGS) entry which is preliminary data.</text>
</comment>
<evidence type="ECO:0000313" key="2">
    <source>
        <dbReference type="EMBL" id="KAK0509543.1"/>
    </source>
</evidence>
<name>A0AA39QXH9_9LECA</name>
<organism evidence="2 3">
    <name type="scientific">Cladonia borealis</name>
    <dbReference type="NCBI Taxonomy" id="184061"/>
    <lineage>
        <taxon>Eukaryota</taxon>
        <taxon>Fungi</taxon>
        <taxon>Dikarya</taxon>
        <taxon>Ascomycota</taxon>
        <taxon>Pezizomycotina</taxon>
        <taxon>Lecanoromycetes</taxon>
        <taxon>OSLEUM clade</taxon>
        <taxon>Lecanoromycetidae</taxon>
        <taxon>Lecanorales</taxon>
        <taxon>Lecanorineae</taxon>
        <taxon>Cladoniaceae</taxon>
        <taxon>Cladonia</taxon>
    </lineage>
</organism>
<evidence type="ECO:0000313" key="3">
    <source>
        <dbReference type="Proteomes" id="UP001166286"/>
    </source>
</evidence>
<protein>
    <submittedName>
        <fullName evidence="2">Uncharacterized protein</fullName>
    </submittedName>
</protein>
<evidence type="ECO:0000256" key="1">
    <source>
        <dbReference type="SAM" id="MobiDB-lite"/>
    </source>
</evidence>
<feature type="region of interest" description="Disordered" evidence="1">
    <location>
        <begin position="106"/>
        <end position="125"/>
    </location>
</feature>
<gene>
    <name evidence="2" type="ORF">JMJ35_007937</name>
</gene>
<feature type="region of interest" description="Disordered" evidence="1">
    <location>
        <begin position="132"/>
        <end position="173"/>
    </location>
</feature>
<reference evidence="2" key="1">
    <citation type="submission" date="2023-03" db="EMBL/GenBank/DDBJ databases">
        <title>Complete genome of Cladonia borealis.</title>
        <authorList>
            <person name="Park H."/>
        </authorList>
    </citation>
    <scope>NUCLEOTIDE SEQUENCE</scope>
    <source>
        <strain evidence="2">ANT050790</strain>
    </source>
</reference>
<dbReference type="Proteomes" id="UP001166286">
    <property type="component" value="Unassembled WGS sequence"/>
</dbReference>
<dbReference type="EMBL" id="JAFEKC020000018">
    <property type="protein sequence ID" value="KAK0509543.1"/>
    <property type="molecule type" value="Genomic_DNA"/>
</dbReference>
<keyword evidence="3" id="KW-1185">Reference proteome</keyword>